<dbReference type="PANTHER" id="PTHR35371:SF1">
    <property type="entry name" value="BLR7753 PROTEIN"/>
    <property type="match status" value="1"/>
</dbReference>
<dbReference type="AlphaFoldDB" id="A0A8K0XN32"/>
<comment type="subcellular location">
    <subcellularLocation>
        <location evidence="1">Membrane</location>
    </subcellularLocation>
</comment>
<dbReference type="EMBL" id="JAEVFJ010000024">
    <property type="protein sequence ID" value="KAH8094874.1"/>
    <property type="molecule type" value="Genomic_DNA"/>
</dbReference>
<dbReference type="Pfam" id="PF01124">
    <property type="entry name" value="MAPEG"/>
    <property type="match status" value="1"/>
</dbReference>
<dbReference type="SUPFAM" id="SSF161084">
    <property type="entry name" value="MAPEG domain-like"/>
    <property type="match status" value="1"/>
</dbReference>
<dbReference type="InterPro" id="IPR001129">
    <property type="entry name" value="Membr-assoc_MAPEG"/>
</dbReference>
<keyword evidence="3 5" id="KW-1133">Transmembrane helix</keyword>
<protein>
    <submittedName>
        <fullName evidence="6">Uncharacterized protein</fullName>
    </submittedName>
</protein>
<evidence type="ECO:0000256" key="5">
    <source>
        <dbReference type="SAM" id="Phobius"/>
    </source>
</evidence>
<sequence>MSTIGLNTPGLSLYSIPLVWLVGVWPQRKRLAIIDKSLPGGFNNVQPLSNVGRLTDYPGVKPETVEEVERAEGAHRNALEIMPLWIGAVLAGNHAGLDESFMNLASVAFIGARVLYNYIYLNQSDKKQAGYRSYTWMVGMGTPSDLSSKLIV</sequence>
<evidence type="ECO:0000313" key="6">
    <source>
        <dbReference type="EMBL" id="KAH8094874.1"/>
    </source>
</evidence>
<keyword evidence="4 5" id="KW-0472">Membrane</keyword>
<accession>A0A8K0XN32</accession>
<keyword evidence="7" id="KW-1185">Reference proteome</keyword>
<evidence type="ECO:0000256" key="3">
    <source>
        <dbReference type="ARBA" id="ARBA00022989"/>
    </source>
</evidence>
<keyword evidence="2 5" id="KW-0812">Transmembrane</keyword>
<feature type="transmembrane region" description="Helical" evidence="5">
    <location>
        <begin position="6"/>
        <end position="26"/>
    </location>
</feature>
<dbReference type="GO" id="GO:0016020">
    <property type="term" value="C:membrane"/>
    <property type="evidence" value="ECO:0007669"/>
    <property type="project" value="UniProtKB-SubCell"/>
</dbReference>
<evidence type="ECO:0000313" key="7">
    <source>
        <dbReference type="Proteomes" id="UP000813824"/>
    </source>
</evidence>
<dbReference type="PANTHER" id="PTHR35371">
    <property type="entry name" value="INNER MEMBRANE PROTEIN"/>
    <property type="match status" value="1"/>
</dbReference>
<dbReference type="InterPro" id="IPR023352">
    <property type="entry name" value="MAPEG-like_dom_sf"/>
</dbReference>
<evidence type="ECO:0000256" key="1">
    <source>
        <dbReference type="ARBA" id="ARBA00004370"/>
    </source>
</evidence>
<comment type="caution">
    <text evidence="6">The sequence shown here is derived from an EMBL/GenBank/DDBJ whole genome shotgun (WGS) entry which is preliminary data.</text>
</comment>
<reference evidence="6" key="1">
    <citation type="journal article" date="2021" name="New Phytol.">
        <title>Evolutionary innovations through gain and loss of genes in the ectomycorrhizal Boletales.</title>
        <authorList>
            <person name="Wu G."/>
            <person name="Miyauchi S."/>
            <person name="Morin E."/>
            <person name="Kuo A."/>
            <person name="Drula E."/>
            <person name="Varga T."/>
            <person name="Kohler A."/>
            <person name="Feng B."/>
            <person name="Cao Y."/>
            <person name="Lipzen A."/>
            <person name="Daum C."/>
            <person name="Hundley H."/>
            <person name="Pangilinan J."/>
            <person name="Johnson J."/>
            <person name="Barry K."/>
            <person name="LaButti K."/>
            <person name="Ng V."/>
            <person name="Ahrendt S."/>
            <person name="Min B."/>
            <person name="Choi I.G."/>
            <person name="Park H."/>
            <person name="Plett J.M."/>
            <person name="Magnuson J."/>
            <person name="Spatafora J.W."/>
            <person name="Nagy L.G."/>
            <person name="Henrissat B."/>
            <person name="Grigoriev I.V."/>
            <person name="Yang Z.L."/>
            <person name="Xu J."/>
            <person name="Martin F.M."/>
        </authorList>
    </citation>
    <scope>NUCLEOTIDE SEQUENCE</scope>
    <source>
        <strain evidence="6">KKN 215</strain>
    </source>
</reference>
<proteinExistence type="predicted"/>
<evidence type="ECO:0000256" key="2">
    <source>
        <dbReference type="ARBA" id="ARBA00022692"/>
    </source>
</evidence>
<organism evidence="6 7">
    <name type="scientific">Cristinia sonorae</name>
    <dbReference type="NCBI Taxonomy" id="1940300"/>
    <lineage>
        <taxon>Eukaryota</taxon>
        <taxon>Fungi</taxon>
        <taxon>Dikarya</taxon>
        <taxon>Basidiomycota</taxon>
        <taxon>Agaricomycotina</taxon>
        <taxon>Agaricomycetes</taxon>
        <taxon>Agaricomycetidae</taxon>
        <taxon>Agaricales</taxon>
        <taxon>Pleurotineae</taxon>
        <taxon>Stephanosporaceae</taxon>
        <taxon>Cristinia</taxon>
    </lineage>
</organism>
<gene>
    <name evidence="6" type="ORF">BXZ70DRAFT_1009822</name>
</gene>
<name>A0A8K0XN32_9AGAR</name>
<evidence type="ECO:0000256" key="4">
    <source>
        <dbReference type="ARBA" id="ARBA00023136"/>
    </source>
</evidence>
<dbReference type="Proteomes" id="UP000813824">
    <property type="component" value="Unassembled WGS sequence"/>
</dbReference>
<dbReference type="Gene3D" id="1.20.120.550">
    <property type="entry name" value="Membrane associated eicosanoid/glutathione metabolism-like domain"/>
    <property type="match status" value="1"/>
</dbReference>
<dbReference type="OrthoDB" id="2122304at2759"/>